<dbReference type="PROSITE" id="PS50005">
    <property type="entry name" value="TPR"/>
    <property type="match status" value="1"/>
</dbReference>
<dbReference type="Gene3D" id="1.25.40.10">
    <property type="entry name" value="Tetratricopeptide repeat domain"/>
    <property type="match status" value="2"/>
</dbReference>
<keyword evidence="4" id="KW-0175">Coiled coil</keyword>
<feature type="coiled-coil region" evidence="4">
    <location>
        <begin position="407"/>
        <end position="442"/>
    </location>
</feature>
<comment type="caution">
    <text evidence="6">The sequence shown here is derived from an EMBL/GenBank/DDBJ whole genome shotgun (WGS) entry which is preliminary data.</text>
</comment>
<dbReference type="PROSITE" id="PS50293">
    <property type="entry name" value="TPR_REGION"/>
    <property type="match status" value="1"/>
</dbReference>
<gene>
    <name evidence="6" type="ORF">EGT74_24850</name>
</gene>
<organism evidence="6 7">
    <name type="scientific">Chitinophaga lutea</name>
    <dbReference type="NCBI Taxonomy" id="2488634"/>
    <lineage>
        <taxon>Bacteria</taxon>
        <taxon>Pseudomonadati</taxon>
        <taxon>Bacteroidota</taxon>
        <taxon>Chitinophagia</taxon>
        <taxon>Chitinophagales</taxon>
        <taxon>Chitinophagaceae</taxon>
        <taxon>Chitinophaga</taxon>
    </lineage>
</organism>
<evidence type="ECO:0000313" key="7">
    <source>
        <dbReference type="Proteomes" id="UP000278351"/>
    </source>
</evidence>
<dbReference type="SMART" id="SM00028">
    <property type="entry name" value="TPR"/>
    <property type="match status" value="6"/>
</dbReference>
<sequence>MMPLFRILLLLLITGSLYAQEEKTLIIHMPEQRRPLTDTTFLALKDSGSRAMEQQHWLVAARCFREMGRICYHLGHYPQALDYHLQAGRLFQQEGETLLHADNLNDIGTLYYYNRQPAQARTMYNEAFDIYRRVRNPAGMAFTHGKIGHLYEKQQLYDSAYYYQRLALSQYQQINDRSGTAKIYENLGSIYEDLARYDSAAQYFRQALRLNREMGDSLACIEVLNNLGDVLRKTGRYAEGLEQSRAALALALRSNEQYQVSSAYRDIAKSHNGLGNHDSAYHYLELSRHHLLQIYSQENGRQVALLQTMYDIEKKNNEIGRLRNARNITLALVAVGLLLVVTAALVISRQRLKIRNAQLLNAQERRHYEIEKALMESEMEHKKLQEHTLKQELEVRSKELSTHTLHIIQKNQLLETLHARLEEMVREDRRDQKKQLKQLQHQINQNFNHDQHWDEFRGIFEQVHQSFFDKLKGYCENLTPGDLRLVALLRMNLNSGDIATLLGISPDSLRVVRYRLRKKLNLPQGESLSVFIQSL</sequence>
<dbReference type="SUPFAM" id="SSF46894">
    <property type="entry name" value="C-terminal effector domain of the bipartite response regulators"/>
    <property type="match status" value="1"/>
</dbReference>
<dbReference type="Pfam" id="PF13424">
    <property type="entry name" value="TPR_12"/>
    <property type="match status" value="3"/>
</dbReference>
<protein>
    <submittedName>
        <fullName evidence="6">Tetratricopeptide repeat protein</fullName>
    </submittedName>
</protein>
<dbReference type="OrthoDB" id="1523128at2"/>
<accession>A0A3N4PPC6</accession>
<dbReference type="GO" id="GO:0003677">
    <property type="term" value="F:DNA binding"/>
    <property type="evidence" value="ECO:0007669"/>
    <property type="project" value="InterPro"/>
</dbReference>
<reference evidence="6 7" key="1">
    <citation type="submission" date="2018-11" db="EMBL/GenBank/DDBJ databases">
        <title>Chitinophaga lutea sp.nov., isolate from arsenic contaminated soil.</title>
        <authorList>
            <person name="Zong Y."/>
        </authorList>
    </citation>
    <scope>NUCLEOTIDE SEQUENCE [LARGE SCALE GENOMIC DNA]</scope>
    <source>
        <strain evidence="6 7">ZY74</strain>
    </source>
</reference>
<keyword evidence="5" id="KW-1133">Transmembrane helix</keyword>
<dbReference type="PANTHER" id="PTHR45641:SF19">
    <property type="entry name" value="NEPHROCYSTIN-3"/>
    <property type="match status" value="1"/>
</dbReference>
<name>A0A3N4PPC6_9BACT</name>
<dbReference type="SUPFAM" id="SSF48452">
    <property type="entry name" value="TPR-like"/>
    <property type="match status" value="2"/>
</dbReference>
<proteinExistence type="predicted"/>
<keyword evidence="5" id="KW-0472">Membrane</keyword>
<evidence type="ECO:0000256" key="2">
    <source>
        <dbReference type="ARBA" id="ARBA00022803"/>
    </source>
</evidence>
<dbReference type="PANTHER" id="PTHR45641">
    <property type="entry name" value="TETRATRICOPEPTIDE REPEAT PROTEIN (AFU_ORTHOLOGUE AFUA_6G03870)"/>
    <property type="match status" value="1"/>
</dbReference>
<feature type="repeat" description="TPR" evidence="3">
    <location>
        <begin position="181"/>
        <end position="214"/>
    </location>
</feature>
<dbReference type="GO" id="GO:0006355">
    <property type="term" value="P:regulation of DNA-templated transcription"/>
    <property type="evidence" value="ECO:0007669"/>
    <property type="project" value="InterPro"/>
</dbReference>
<evidence type="ECO:0000256" key="1">
    <source>
        <dbReference type="ARBA" id="ARBA00022737"/>
    </source>
</evidence>
<dbReference type="Proteomes" id="UP000278351">
    <property type="component" value="Unassembled WGS sequence"/>
</dbReference>
<keyword evidence="5" id="KW-0812">Transmembrane</keyword>
<dbReference type="InterPro" id="IPR016032">
    <property type="entry name" value="Sig_transdc_resp-reg_C-effctor"/>
</dbReference>
<keyword evidence="2 3" id="KW-0802">TPR repeat</keyword>
<evidence type="ECO:0000256" key="3">
    <source>
        <dbReference type="PROSITE-ProRule" id="PRU00339"/>
    </source>
</evidence>
<dbReference type="InterPro" id="IPR011990">
    <property type="entry name" value="TPR-like_helical_dom_sf"/>
</dbReference>
<keyword evidence="7" id="KW-1185">Reference proteome</keyword>
<evidence type="ECO:0000256" key="5">
    <source>
        <dbReference type="SAM" id="Phobius"/>
    </source>
</evidence>
<evidence type="ECO:0000313" key="6">
    <source>
        <dbReference type="EMBL" id="RPE05610.1"/>
    </source>
</evidence>
<keyword evidence="1" id="KW-0677">Repeat</keyword>
<dbReference type="RefSeq" id="WP_123849255.1">
    <property type="nucleotide sequence ID" value="NZ_RPDH01000003.1"/>
</dbReference>
<feature type="transmembrane region" description="Helical" evidence="5">
    <location>
        <begin position="328"/>
        <end position="347"/>
    </location>
</feature>
<dbReference type="EMBL" id="RPDH01000003">
    <property type="protein sequence ID" value="RPE05610.1"/>
    <property type="molecule type" value="Genomic_DNA"/>
</dbReference>
<evidence type="ECO:0000256" key="4">
    <source>
        <dbReference type="SAM" id="Coils"/>
    </source>
</evidence>
<dbReference type="InterPro" id="IPR019734">
    <property type="entry name" value="TPR_rpt"/>
</dbReference>
<dbReference type="AlphaFoldDB" id="A0A3N4PPC6"/>